<dbReference type="STRING" id="926556.Echvi_3278"/>
<dbReference type="KEGG" id="evi:Echvi_3278"/>
<accession>L0G1X0</accession>
<dbReference type="AlphaFoldDB" id="L0G1X0"/>
<protein>
    <submittedName>
        <fullName evidence="1">Uncharacterized protein</fullName>
    </submittedName>
</protein>
<dbReference type="Proteomes" id="UP000010796">
    <property type="component" value="Chromosome"/>
</dbReference>
<dbReference type="HOGENOM" id="CLU_3183008_0_0_10"/>
<evidence type="ECO:0000313" key="2">
    <source>
        <dbReference type="Proteomes" id="UP000010796"/>
    </source>
</evidence>
<keyword evidence="2" id="KW-1185">Reference proteome</keyword>
<sequence length="46" mass="5441">MNLLYLGNYSTRPQIKEKNPNLIETIFHTILYFVPVVKITQNFTDI</sequence>
<proteinExistence type="predicted"/>
<dbReference type="EMBL" id="CP003346">
    <property type="protein sequence ID" value="AGA79502.1"/>
    <property type="molecule type" value="Genomic_DNA"/>
</dbReference>
<reference evidence="2" key="1">
    <citation type="submission" date="2012-02" db="EMBL/GenBank/DDBJ databases">
        <title>The complete genome of Echinicola vietnamensis DSM 17526.</title>
        <authorList>
            <person name="Lucas S."/>
            <person name="Copeland A."/>
            <person name="Lapidus A."/>
            <person name="Glavina del Rio T."/>
            <person name="Dalin E."/>
            <person name="Tice H."/>
            <person name="Bruce D."/>
            <person name="Goodwin L."/>
            <person name="Pitluck S."/>
            <person name="Peters L."/>
            <person name="Ovchinnikova G."/>
            <person name="Teshima H."/>
            <person name="Kyrpides N."/>
            <person name="Mavromatis K."/>
            <person name="Ivanova N."/>
            <person name="Brettin T."/>
            <person name="Detter J.C."/>
            <person name="Han C."/>
            <person name="Larimer F."/>
            <person name="Land M."/>
            <person name="Hauser L."/>
            <person name="Markowitz V."/>
            <person name="Cheng J.-F."/>
            <person name="Hugenholtz P."/>
            <person name="Woyke T."/>
            <person name="Wu D."/>
            <person name="Brambilla E."/>
            <person name="Klenk H.-P."/>
            <person name="Eisen J.A."/>
        </authorList>
    </citation>
    <scope>NUCLEOTIDE SEQUENCE [LARGE SCALE GENOMIC DNA]</scope>
    <source>
        <strain evidence="2">DSM 17526 / LMG 23754 / KMM 6221</strain>
    </source>
</reference>
<gene>
    <name evidence="1" type="ordered locus">Echvi_3278</name>
</gene>
<evidence type="ECO:0000313" key="1">
    <source>
        <dbReference type="EMBL" id="AGA79502.1"/>
    </source>
</evidence>
<organism evidence="1 2">
    <name type="scientific">Echinicola vietnamensis (strain DSM 17526 / LMG 23754 / KMM 6221)</name>
    <dbReference type="NCBI Taxonomy" id="926556"/>
    <lineage>
        <taxon>Bacteria</taxon>
        <taxon>Pseudomonadati</taxon>
        <taxon>Bacteroidota</taxon>
        <taxon>Cytophagia</taxon>
        <taxon>Cytophagales</taxon>
        <taxon>Cyclobacteriaceae</taxon>
        <taxon>Echinicola</taxon>
    </lineage>
</organism>
<name>L0G1X0_ECHVK</name>